<keyword evidence="1" id="KW-0456">Lyase</keyword>
<dbReference type="GO" id="GO:0016829">
    <property type="term" value="F:lyase activity"/>
    <property type="evidence" value="ECO:0007669"/>
    <property type="project" value="UniProtKB-KW"/>
</dbReference>
<dbReference type="Proteomes" id="UP000219327">
    <property type="component" value="Unassembled WGS sequence"/>
</dbReference>
<name>A0A2A5WM86_9GAMM</name>
<sequence>MASSFHRLRLILGDQLNDLHSWFVEQDDRTLYVIAELHEEATYVPHHVQKVCAFFDAMESFAEHLKEAGHQ</sequence>
<dbReference type="PANTHER" id="PTHR38657">
    <property type="entry name" value="SLR1343 PROTEIN"/>
    <property type="match status" value="1"/>
</dbReference>
<accession>A0A2A5WM86</accession>
<organism evidence="1 2">
    <name type="scientific">OM182 bacterium MED-G24</name>
    <dbReference type="NCBI Taxonomy" id="1986255"/>
    <lineage>
        <taxon>Bacteria</taxon>
        <taxon>Pseudomonadati</taxon>
        <taxon>Pseudomonadota</taxon>
        <taxon>Gammaproteobacteria</taxon>
        <taxon>OMG group</taxon>
        <taxon>OM182 clade</taxon>
    </lineage>
</organism>
<evidence type="ECO:0000313" key="1">
    <source>
        <dbReference type="EMBL" id="PDH37324.1"/>
    </source>
</evidence>
<dbReference type="EMBL" id="NTKD01000050">
    <property type="protein sequence ID" value="PDH37324.1"/>
    <property type="molecule type" value="Genomic_DNA"/>
</dbReference>
<dbReference type="Gene3D" id="3.40.50.620">
    <property type="entry name" value="HUPs"/>
    <property type="match status" value="1"/>
</dbReference>
<comment type="caution">
    <text evidence="1">The sequence shown here is derived from an EMBL/GenBank/DDBJ whole genome shotgun (WGS) entry which is preliminary data.</text>
</comment>
<gene>
    <name evidence="1" type="ORF">CNE99_08390</name>
</gene>
<dbReference type="InterPro" id="IPR052551">
    <property type="entry name" value="UV-DNA_repair_photolyase"/>
</dbReference>
<dbReference type="PANTHER" id="PTHR38657:SF1">
    <property type="entry name" value="SLR1343 PROTEIN"/>
    <property type="match status" value="1"/>
</dbReference>
<evidence type="ECO:0000313" key="2">
    <source>
        <dbReference type="Proteomes" id="UP000219327"/>
    </source>
</evidence>
<proteinExistence type="predicted"/>
<dbReference type="AlphaFoldDB" id="A0A2A5WM86"/>
<reference evidence="1 2" key="1">
    <citation type="submission" date="2017-08" db="EMBL/GenBank/DDBJ databases">
        <title>Fine stratification of microbial communities through a metagenomic profile of the photic zone.</title>
        <authorList>
            <person name="Haro-Moreno J.M."/>
            <person name="Lopez-Perez M."/>
            <person name="De La Torre J."/>
            <person name="Picazo A."/>
            <person name="Camacho A."/>
            <person name="Rodriguez-Valera F."/>
        </authorList>
    </citation>
    <scope>NUCLEOTIDE SEQUENCE [LARGE SCALE GENOMIC DNA]</scope>
    <source>
        <strain evidence="1">MED-G24</strain>
    </source>
</reference>
<feature type="non-terminal residue" evidence="1">
    <location>
        <position position="71"/>
    </location>
</feature>
<dbReference type="InterPro" id="IPR014729">
    <property type="entry name" value="Rossmann-like_a/b/a_fold"/>
</dbReference>
<dbReference type="InterPro" id="IPR007357">
    <property type="entry name" value="PhrB-like"/>
</dbReference>
<dbReference type="Pfam" id="PF04244">
    <property type="entry name" value="DPRP"/>
    <property type="match status" value="1"/>
</dbReference>
<protein>
    <submittedName>
        <fullName evidence="1">Cryptochrome/photolyase family protein</fullName>
    </submittedName>
</protein>